<reference evidence="1" key="1">
    <citation type="submission" date="2023-07" db="EMBL/GenBank/DDBJ databases">
        <authorList>
            <person name="Stuckert A."/>
        </authorList>
    </citation>
    <scope>NUCLEOTIDE SEQUENCE</scope>
</reference>
<organism evidence="1 2">
    <name type="scientific">Ranitomeya imitator</name>
    <name type="common">mimic poison frog</name>
    <dbReference type="NCBI Taxonomy" id="111125"/>
    <lineage>
        <taxon>Eukaryota</taxon>
        <taxon>Metazoa</taxon>
        <taxon>Chordata</taxon>
        <taxon>Craniata</taxon>
        <taxon>Vertebrata</taxon>
        <taxon>Euteleostomi</taxon>
        <taxon>Amphibia</taxon>
        <taxon>Batrachia</taxon>
        <taxon>Anura</taxon>
        <taxon>Neobatrachia</taxon>
        <taxon>Hyloidea</taxon>
        <taxon>Dendrobatidae</taxon>
        <taxon>Dendrobatinae</taxon>
        <taxon>Ranitomeya</taxon>
    </lineage>
</organism>
<protein>
    <submittedName>
        <fullName evidence="1">Uncharacterized protein</fullName>
    </submittedName>
</protein>
<name>A0ABN9L614_9NEOB</name>
<evidence type="ECO:0000313" key="1">
    <source>
        <dbReference type="EMBL" id="CAJ0934145.1"/>
    </source>
</evidence>
<dbReference type="Proteomes" id="UP001176940">
    <property type="component" value="Unassembled WGS sequence"/>
</dbReference>
<keyword evidence="2" id="KW-1185">Reference proteome</keyword>
<evidence type="ECO:0000313" key="2">
    <source>
        <dbReference type="Proteomes" id="UP001176940"/>
    </source>
</evidence>
<sequence>MIQTDGPGDNIGPWFTLEAWDTFASETAFDTGLGLVPSDGKTPGMSLSLKGRCLLTHQSETFLVYITSEKTDFYSPRLVETDDGKEKPKKSVFKKFFWK</sequence>
<comment type="caution">
    <text evidence="1">The sequence shown here is derived from an EMBL/GenBank/DDBJ whole genome shotgun (WGS) entry which is preliminary data.</text>
</comment>
<dbReference type="EMBL" id="CAUEEQ010010104">
    <property type="protein sequence ID" value="CAJ0934145.1"/>
    <property type="molecule type" value="Genomic_DNA"/>
</dbReference>
<gene>
    <name evidence="1" type="ORF">RIMI_LOCUS5801612</name>
</gene>
<proteinExistence type="predicted"/>
<accession>A0ABN9L614</accession>